<protein>
    <submittedName>
        <fullName evidence="2 4">Uncharacterized protein</fullName>
    </submittedName>
</protein>
<reference evidence="2 4" key="1">
    <citation type="journal article" date="2020" name="Stud. Mycol.">
        <title>101 Dothideomycetes genomes: a test case for predicting lifestyles and emergence of pathogens.</title>
        <authorList>
            <person name="Haridas S."/>
            <person name="Albert R."/>
            <person name="Binder M."/>
            <person name="Bloem J."/>
            <person name="Labutti K."/>
            <person name="Salamov A."/>
            <person name="Andreopoulos B."/>
            <person name="Baker S."/>
            <person name="Barry K."/>
            <person name="Bills G."/>
            <person name="Bluhm B."/>
            <person name="Cannon C."/>
            <person name="Castanera R."/>
            <person name="Culley D."/>
            <person name="Daum C."/>
            <person name="Ezra D."/>
            <person name="Gonzalez J."/>
            <person name="Henrissat B."/>
            <person name="Kuo A."/>
            <person name="Liang C."/>
            <person name="Lipzen A."/>
            <person name="Lutzoni F."/>
            <person name="Magnuson J."/>
            <person name="Mondo S."/>
            <person name="Nolan M."/>
            <person name="Ohm R."/>
            <person name="Pangilinan J."/>
            <person name="Park H.-J."/>
            <person name="Ramirez L."/>
            <person name="Alfaro M."/>
            <person name="Sun H."/>
            <person name="Tritt A."/>
            <person name="Yoshinaga Y."/>
            <person name="Zwiers L.-H."/>
            <person name="Turgeon B."/>
            <person name="Goodwin S."/>
            <person name="Spatafora J."/>
            <person name="Crous P."/>
            <person name="Grigoriev I."/>
        </authorList>
    </citation>
    <scope>NUCLEOTIDE SEQUENCE</scope>
    <source>
        <strain evidence="2 4">CBS 304.34</strain>
    </source>
</reference>
<feature type="compositionally biased region" description="Polar residues" evidence="1">
    <location>
        <begin position="203"/>
        <end position="225"/>
    </location>
</feature>
<proteinExistence type="predicted"/>
<evidence type="ECO:0000313" key="3">
    <source>
        <dbReference type="Proteomes" id="UP000504636"/>
    </source>
</evidence>
<dbReference type="GeneID" id="54464264"/>
<evidence type="ECO:0000313" key="2">
    <source>
        <dbReference type="EMBL" id="KAF2813751.1"/>
    </source>
</evidence>
<organism evidence="2">
    <name type="scientific">Mytilinidion resinicola</name>
    <dbReference type="NCBI Taxonomy" id="574789"/>
    <lineage>
        <taxon>Eukaryota</taxon>
        <taxon>Fungi</taxon>
        <taxon>Dikarya</taxon>
        <taxon>Ascomycota</taxon>
        <taxon>Pezizomycotina</taxon>
        <taxon>Dothideomycetes</taxon>
        <taxon>Pleosporomycetidae</taxon>
        <taxon>Mytilinidiales</taxon>
        <taxon>Mytilinidiaceae</taxon>
        <taxon>Mytilinidion</taxon>
    </lineage>
</organism>
<reference evidence="4" key="2">
    <citation type="submission" date="2020-04" db="EMBL/GenBank/DDBJ databases">
        <authorList>
            <consortium name="NCBI Genome Project"/>
        </authorList>
    </citation>
    <scope>NUCLEOTIDE SEQUENCE</scope>
    <source>
        <strain evidence="4">CBS 304.34</strain>
    </source>
</reference>
<feature type="region of interest" description="Disordered" evidence="1">
    <location>
        <begin position="173"/>
        <end position="225"/>
    </location>
</feature>
<dbReference type="RefSeq" id="XP_033580715.1">
    <property type="nucleotide sequence ID" value="XM_033723371.1"/>
</dbReference>
<evidence type="ECO:0000313" key="4">
    <source>
        <dbReference type="RefSeq" id="XP_033580715.1"/>
    </source>
</evidence>
<dbReference type="EMBL" id="MU003695">
    <property type="protein sequence ID" value="KAF2813751.1"/>
    <property type="molecule type" value="Genomic_DNA"/>
</dbReference>
<gene>
    <name evidence="2 4" type="ORF">BDZ99DRAFT_495383</name>
</gene>
<accession>A0A6A6YY49</accession>
<evidence type="ECO:0000256" key="1">
    <source>
        <dbReference type="SAM" id="MobiDB-lite"/>
    </source>
</evidence>
<sequence length="225" mass="25088">MPRILTVVSDESESLERFVGREREAVQLKSRRPRTQVATTSVSVALHPSISVTRGNRGVGAPPPPPFIGYIYGPYASSNQHRTASSQPETRADTTGELEADRGVHALDALSGHAAIFRDETAGSNLDREHLNMIDNRASRHYHTTLPRREGDTVPTSSSFQYDRAHEHIIETRTGDVTPPPPRPKRTYRMSRHRRVKKGSLRTGVSESPFDQPNSTNYSRISEPL</sequence>
<feature type="compositionally biased region" description="Basic residues" evidence="1">
    <location>
        <begin position="183"/>
        <end position="200"/>
    </location>
</feature>
<dbReference type="Proteomes" id="UP000504636">
    <property type="component" value="Unplaced"/>
</dbReference>
<keyword evidence="3" id="KW-1185">Reference proteome</keyword>
<dbReference type="AlphaFoldDB" id="A0A6A6YY49"/>
<name>A0A6A6YY49_9PEZI</name>
<reference evidence="4" key="3">
    <citation type="submission" date="2025-04" db="UniProtKB">
        <authorList>
            <consortium name="RefSeq"/>
        </authorList>
    </citation>
    <scope>IDENTIFICATION</scope>
    <source>
        <strain evidence="4">CBS 304.34</strain>
    </source>
</reference>